<dbReference type="Gene3D" id="6.10.140.1460">
    <property type="match status" value="1"/>
</dbReference>
<proteinExistence type="predicted"/>
<dbReference type="AlphaFoldDB" id="A0A0B7AQA9"/>
<accession>A0A0B7AQA9</accession>
<feature type="non-terminal residue" evidence="3">
    <location>
        <position position="170"/>
    </location>
</feature>
<evidence type="ECO:0000259" key="2">
    <source>
        <dbReference type="Pfam" id="PF08336"/>
    </source>
</evidence>
<protein>
    <recommendedName>
        <fullName evidence="2">Prolyl 4-hydroxylase N-terminal domain-containing protein</fullName>
    </recommendedName>
</protein>
<dbReference type="GO" id="GO:0004656">
    <property type="term" value="F:procollagen-proline 4-dioxygenase activity"/>
    <property type="evidence" value="ECO:0007669"/>
    <property type="project" value="InterPro"/>
</dbReference>
<feature type="signal peptide" evidence="1">
    <location>
        <begin position="1"/>
        <end position="20"/>
    </location>
</feature>
<dbReference type="InterPro" id="IPR013547">
    <property type="entry name" value="P4H_N"/>
</dbReference>
<organism evidence="3">
    <name type="scientific">Arion vulgaris</name>
    <dbReference type="NCBI Taxonomy" id="1028688"/>
    <lineage>
        <taxon>Eukaryota</taxon>
        <taxon>Metazoa</taxon>
        <taxon>Spiralia</taxon>
        <taxon>Lophotrochozoa</taxon>
        <taxon>Mollusca</taxon>
        <taxon>Gastropoda</taxon>
        <taxon>Heterobranchia</taxon>
        <taxon>Euthyneura</taxon>
        <taxon>Panpulmonata</taxon>
        <taxon>Eupulmonata</taxon>
        <taxon>Stylommatophora</taxon>
        <taxon>Helicina</taxon>
        <taxon>Arionoidea</taxon>
        <taxon>Arionidae</taxon>
        <taxon>Arion</taxon>
    </lineage>
</organism>
<keyword evidence="1" id="KW-0732">Signal</keyword>
<dbReference type="Pfam" id="PF08336">
    <property type="entry name" value="P4Ha_N"/>
    <property type="match status" value="1"/>
</dbReference>
<sequence>MMIIMLPLLLLVQVIGYSNAELFTSNAHLQTALYAERDIANLLHSYIQQEEARLETIRQLADDYKKHSNMALENIDQFLGNPINAFLLIKRFTLDWDRDFTPVMSNSSWDAMNLQIEQVRADLPVYEDLKGAASALMRLQDTYQLDTSSVAHGNLGGVKSPVLSADECFE</sequence>
<dbReference type="InterPro" id="IPR011990">
    <property type="entry name" value="TPR-like_helical_dom_sf"/>
</dbReference>
<dbReference type="Gene3D" id="1.25.40.10">
    <property type="entry name" value="Tetratricopeptide repeat domain"/>
    <property type="match status" value="1"/>
</dbReference>
<name>A0A0B7AQA9_9EUPU</name>
<feature type="domain" description="Prolyl 4-hydroxylase N-terminal" evidence="2">
    <location>
        <begin position="27"/>
        <end position="157"/>
    </location>
</feature>
<dbReference type="GO" id="GO:0005783">
    <property type="term" value="C:endoplasmic reticulum"/>
    <property type="evidence" value="ECO:0007669"/>
    <property type="project" value="InterPro"/>
</dbReference>
<reference evidence="3" key="1">
    <citation type="submission" date="2014-12" db="EMBL/GenBank/DDBJ databases">
        <title>Insight into the proteome of Arion vulgaris.</title>
        <authorList>
            <person name="Aradska J."/>
            <person name="Bulat T."/>
            <person name="Smidak R."/>
            <person name="Sarate P."/>
            <person name="Gangsoo J."/>
            <person name="Sialana F."/>
            <person name="Bilban M."/>
            <person name="Lubec G."/>
        </authorList>
    </citation>
    <scope>NUCLEOTIDE SEQUENCE</scope>
    <source>
        <tissue evidence="3">Skin</tissue>
    </source>
</reference>
<evidence type="ECO:0000256" key="1">
    <source>
        <dbReference type="SAM" id="SignalP"/>
    </source>
</evidence>
<evidence type="ECO:0000313" key="3">
    <source>
        <dbReference type="EMBL" id="CEK82787.1"/>
    </source>
</evidence>
<feature type="chain" id="PRO_5002127687" description="Prolyl 4-hydroxylase N-terminal domain-containing protein" evidence="1">
    <location>
        <begin position="21"/>
        <end position="170"/>
    </location>
</feature>
<gene>
    <name evidence="3" type="primary">ORF133539</name>
</gene>
<dbReference type="EMBL" id="HACG01035922">
    <property type="protein sequence ID" value="CEK82787.1"/>
    <property type="molecule type" value="Transcribed_RNA"/>
</dbReference>